<name>A0A284QRH3_ARMOS</name>
<organism evidence="1 2">
    <name type="scientific">Armillaria ostoyae</name>
    <name type="common">Armillaria root rot fungus</name>
    <dbReference type="NCBI Taxonomy" id="47428"/>
    <lineage>
        <taxon>Eukaryota</taxon>
        <taxon>Fungi</taxon>
        <taxon>Dikarya</taxon>
        <taxon>Basidiomycota</taxon>
        <taxon>Agaricomycotina</taxon>
        <taxon>Agaricomycetes</taxon>
        <taxon>Agaricomycetidae</taxon>
        <taxon>Agaricales</taxon>
        <taxon>Marasmiineae</taxon>
        <taxon>Physalacriaceae</taxon>
        <taxon>Armillaria</taxon>
    </lineage>
</organism>
<dbReference type="Proteomes" id="UP000219338">
    <property type="component" value="Unassembled WGS sequence"/>
</dbReference>
<protein>
    <submittedName>
        <fullName evidence="1">Uncharacterized protein</fullName>
    </submittedName>
</protein>
<dbReference type="EMBL" id="FUEG01000001">
    <property type="protein sequence ID" value="SJK99080.1"/>
    <property type="molecule type" value="Genomic_DNA"/>
</dbReference>
<evidence type="ECO:0000313" key="2">
    <source>
        <dbReference type="Proteomes" id="UP000219338"/>
    </source>
</evidence>
<proteinExistence type="predicted"/>
<gene>
    <name evidence="1" type="ORF">ARMOST_02365</name>
</gene>
<keyword evidence="2" id="KW-1185">Reference proteome</keyword>
<evidence type="ECO:0000313" key="1">
    <source>
        <dbReference type="EMBL" id="SJK99080.1"/>
    </source>
</evidence>
<reference evidence="2" key="1">
    <citation type="journal article" date="2017" name="Nat. Ecol. Evol.">
        <title>Genome expansion and lineage-specific genetic innovations in the forest pathogenic fungi Armillaria.</title>
        <authorList>
            <person name="Sipos G."/>
            <person name="Prasanna A.N."/>
            <person name="Walter M.C."/>
            <person name="O'Connor E."/>
            <person name="Balint B."/>
            <person name="Krizsan K."/>
            <person name="Kiss B."/>
            <person name="Hess J."/>
            <person name="Varga T."/>
            <person name="Slot J."/>
            <person name="Riley R."/>
            <person name="Boka B."/>
            <person name="Rigling D."/>
            <person name="Barry K."/>
            <person name="Lee J."/>
            <person name="Mihaltcheva S."/>
            <person name="LaButti K."/>
            <person name="Lipzen A."/>
            <person name="Waldron R."/>
            <person name="Moloney N.M."/>
            <person name="Sperisen C."/>
            <person name="Kredics L."/>
            <person name="Vagvoelgyi C."/>
            <person name="Patrignani A."/>
            <person name="Fitzpatrick D."/>
            <person name="Nagy I."/>
            <person name="Doyle S."/>
            <person name="Anderson J.B."/>
            <person name="Grigoriev I.V."/>
            <person name="Gueldener U."/>
            <person name="Muensterkoetter M."/>
            <person name="Nagy L.G."/>
        </authorList>
    </citation>
    <scope>NUCLEOTIDE SEQUENCE [LARGE SCALE GENOMIC DNA]</scope>
    <source>
        <strain evidence="2">C18/9</strain>
    </source>
</reference>
<sequence length="94" mass="10747">MMDVLGPSQLLLRITLRWPSEKNEIHPRAPYEVLPSPRKNVSQERTEEVFSVPAAFASPSNVFFDRARVNVQVWLGTILQAWFPSIVGELLRLC</sequence>
<dbReference type="AlphaFoldDB" id="A0A284QRH3"/>
<accession>A0A284QRH3</accession>